<gene>
    <name evidence="1" type="ORF">PSALAMII_LOCUS933</name>
</gene>
<protein>
    <recommendedName>
        <fullName evidence="3">UDP-glucuronosyl/UDP-glucosyltransferase</fullName>
    </recommendedName>
</protein>
<organism evidence="1 2">
    <name type="scientific">Penicillium salamii</name>
    <dbReference type="NCBI Taxonomy" id="1612424"/>
    <lineage>
        <taxon>Eukaryota</taxon>
        <taxon>Fungi</taxon>
        <taxon>Dikarya</taxon>
        <taxon>Ascomycota</taxon>
        <taxon>Pezizomycotina</taxon>
        <taxon>Eurotiomycetes</taxon>
        <taxon>Eurotiomycetidae</taxon>
        <taxon>Eurotiales</taxon>
        <taxon>Aspergillaceae</taxon>
        <taxon>Penicillium</taxon>
    </lineage>
</organism>
<dbReference type="EMBL" id="CAJVPD010000033">
    <property type="protein sequence ID" value="CAG8260280.1"/>
    <property type="molecule type" value="Genomic_DNA"/>
</dbReference>
<sequence>MAPQNPPKKILLLTNVERGEANVFLATCDALLRLSPNLELHLATFGGLEDAVASVGQHVREYVPQAKPITFHKIDGTSMEDSLRQYFVREKVPTRAGYPPNSYLERPGILNTVRAVRDTIPVFVPYNGPQMVEIFTSICDTIKKVDADLVVVDSLMTAGLTACYHLKIKFTCLSPNSIKDFAASVQPKAAGLWKVPALFSGYKFPVPWYRWPLNVYFNLHAVFAWGRDRNRKETEKHLAAQTGASLRTPMDLIMNRPEDLKILVSSLPELDFPLLMPDYILPCGPILRDASPIQESDPALEKWLSKGPTIYLNLGSICPITEDQALELALALKVVLDTLRVKPKAQNFQVLWKLKKLGNYPVSEPASPIGKVLGQYIKLDSVRIVDWIQVEPIAILQSGHAVCSIHHGGANSFNEAGGCTSSYSATMDRLLRLRRACRDAGHRSSGQQESKATVDCPRTFEGASTCTSRRERNFHATKSKRSGDPMRQEWHWCNGGRPNASRRMSREIDLMILSTV</sequence>
<evidence type="ECO:0000313" key="2">
    <source>
        <dbReference type="Proteomes" id="UP001152592"/>
    </source>
</evidence>
<evidence type="ECO:0000313" key="1">
    <source>
        <dbReference type="EMBL" id="CAG8260280.1"/>
    </source>
</evidence>
<evidence type="ECO:0008006" key="3">
    <source>
        <dbReference type="Google" id="ProtNLM"/>
    </source>
</evidence>
<reference evidence="1" key="1">
    <citation type="submission" date="2021-07" db="EMBL/GenBank/DDBJ databases">
        <authorList>
            <person name="Branca A.L. A."/>
        </authorList>
    </citation>
    <scope>NUCLEOTIDE SEQUENCE</scope>
</reference>
<name>A0A9W4N5D8_9EURO</name>
<dbReference type="Proteomes" id="UP001152592">
    <property type="component" value="Unassembled WGS sequence"/>
</dbReference>
<proteinExistence type="predicted"/>
<dbReference type="OrthoDB" id="9989112at2759"/>
<dbReference type="SUPFAM" id="SSF53756">
    <property type="entry name" value="UDP-Glycosyltransferase/glycogen phosphorylase"/>
    <property type="match status" value="1"/>
</dbReference>
<dbReference type="Gene3D" id="3.40.50.2000">
    <property type="entry name" value="Glycogen Phosphorylase B"/>
    <property type="match status" value="2"/>
</dbReference>
<comment type="caution">
    <text evidence="1">The sequence shown here is derived from an EMBL/GenBank/DDBJ whole genome shotgun (WGS) entry which is preliminary data.</text>
</comment>
<accession>A0A9W4N5D8</accession>
<dbReference type="AlphaFoldDB" id="A0A9W4N5D8"/>